<sequence>MTFAAYPRIAPAWPPFPRASGIEQPRLSTRWKPSLVDKLLPATTAVIRRPAGPRPRVATVSAPPSYVHYDSSQLLEGSSSECLMKQQTPSLPKPFPLPDWDIIIYLRESDAGFEEKSPRLF</sequence>
<comment type="caution">
    <text evidence="1">The sequence shown here is derived from an EMBL/GenBank/DDBJ whole genome shotgun (WGS) entry which is preliminary data.</text>
</comment>
<keyword evidence="2" id="KW-1185">Reference proteome</keyword>
<reference evidence="1" key="1">
    <citation type="submission" date="2021-02" db="EMBL/GenBank/DDBJ databases">
        <authorList>
            <consortium name="DOE Joint Genome Institute"/>
            <person name="Ahrendt S."/>
            <person name="Looney B.P."/>
            <person name="Miyauchi S."/>
            <person name="Morin E."/>
            <person name="Drula E."/>
            <person name="Courty P.E."/>
            <person name="Chicoki N."/>
            <person name="Fauchery L."/>
            <person name="Kohler A."/>
            <person name="Kuo A."/>
            <person name="Labutti K."/>
            <person name="Pangilinan J."/>
            <person name="Lipzen A."/>
            <person name="Riley R."/>
            <person name="Andreopoulos W."/>
            <person name="He G."/>
            <person name="Johnson J."/>
            <person name="Barry K.W."/>
            <person name="Grigoriev I.V."/>
            <person name="Nagy L."/>
            <person name="Hibbett D."/>
            <person name="Henrissat B."/>
            <person name="Matheny P.B."/>
            <person name="Labbe J."/>
            <person name="Martin F."/>
        </authorList>
    </citation>
    <scope>NUCLEOTIDE SEQUENCE</scope>
    <source>
        <strain evidence="1">FP105234-sp</strain>
    </source>
</reference>
<name>A0ACB8RWK8_9AGAM</name>
<dbReference type="Proteomes" id="UP000814033">
    <property type="component" value="Unassembled WGS sequence"/>
</dbReference>
<evidence type="ECO:0000313" key="2">
    <source>
        <dbReference type="Proteomes" id="UP000814033"/>
    </source>
</evidence>
<proteinExistence type="predicted"/>
<evidence type="ECO:0000313" key="1">
    <source>
        <dbReference type="EMBL" id="KAI0048425.1"/>
    </source>
</evidence>
<dbReference type="EMBL" id="MU275887">
    <property type="protein sequence ID" value="KAI0048425.1"/>
    <property type="molecule type" value="Genomic_DNA"/>
</dbReference>
<accession>A0ACB8RWK8</accession>
<gene>
    <name evidence="1" type="ORF">FA95DRAFT_1571915</name>
</gene>
<protein>
    <submittedName>
        <fullName evidence="1">Uncharacterized protein</fullName>
    </submittedName>
</protein>
<organism evidence="1 2">
    <name type="scientific">Auriscalpium vulgare</name>
    <dbReference type="NCBI Taxonomy" id="40419"/>
    <lineage>
        <taxon>Eukaryota</taxon>
        <taxon>Fungi</taxon>
        <taxon>Dikarya</taxon>
        <taxon>Basidiomycota</taxon>
        <taxon>Agaricomycotina</taxon>
        <taxon>Agaricomycetes</taxon>
        <taxon>Russulales</taxon>
        <taxon>Auriscalpiaceae</taxon>
        <taxon>Auriscalpium</taxon>
    </lineage>
</organism>
<reference evidence="1" key="2">
    <citation type="journal article" date="2022" name="New Phytol.">
        <title>Evolutionary transition to the ectomycorrhizal habit in the genomes of a hyperdiverse lineage of mushroom-forming fungi.</title>
        <authorList>
            <person name="Looney B."/>
            <person name="Miyauchi S."/>
            <person name="Morin E."/>
            <person name="Drula E."/>
            <person name="Courty P.E."/>
            <person name="Kohler A."/>
            <person name="Kuo A."/>
            <person name="LaButti K."/>
            <person name="Pangilinan J."/>
            <person name="Lipzen A."/>
            <person name="Riley R."/>
            <person name="Andreopoulos W."/>
            <person name="He G."/>
            <person name="Johnson J."/>
            <person name="Nolan M."/>
            <person name="Tritt A."/>
            <person name="Barry K.W."/>
            <person name="Grigoriev I.V."/>
            <person name="Nagy L.G."/>
            <person name="Hibbett D."/>
            <person name="Henrissat B."/>
            <person name="Matheny P.B."/>
            <person name="Labbe J."/>
            <person name="Martin F.M."/>
        </authorList>
    </citation>
    <scope>NUCLEOTIDE SEQUENCE</scope>
    <source>
        <strain evidence="1">FP105234-sp</strain>
    </source>
</reference>